<proteinExistence type="predicted"/>
<evidence type="ECO:0000313" key="3">
    <source>
        <dbReference type="EMBL" id="KKQ86441.1"/>
    </source>
</evidence>
<dbReference type="AlphaFoldDB" id="A0A0G0PAW7"/>
<feature type="transmembrane region" description="Helical" evidence="2">
    <location>
        <begin position="53"/>
        <end position="70"/>
    </location>
</feature>
<name>A0A0G0PAW7_9BACT</name>
<evidence type="ECO:0000256" key="2">
    <source>
        <dbReference type="SAM" id="Phobius"/>
    </source>
</evidence>
<feature type="non-terminal residue" evidence="3">
    <location>
        <position position="71"/>
    </location>
</feature>
<reference evidence="3 4" key="1">
    <citation type="journal article" date="2015" name="Nature">
        <title>rRNA introns, odd ribosomes, and small enigmatic genomes across a large radiation of phyla.</title>
        <authorList>
            <person name="Brown C.T."/>
            <person name="Hug L.A."/>
            <person name="Thomas B.C."/>
            <person name="Sharon I."/>
            <person name="Castelle C.J."/>
            <person name="Singh A."/>
            <person name="Wilkins M.J."/>
            <person name="Williams K.H."/>
            <person name="Banfield J.F."/>
        </authorList>
    </citation>
    <scope>NUCLEOTIDE SEQUENCE [LARGE SCALE GENOMIC DNA]</scope>
</reference>
<feature type="region of interest" description="Disordered" evidence="1">
    <location>
        <begin position="1"/>
        <end position="21"/>
    </location>
</feature>
<protein>
    <submittedName>
        <fullName evidence="3">Uncharacterized protein</fullName>
    </submittedName>
</protein>
<keyword evidence="2" id="KW-1133">Transmembrane helix</keyword>
<organism evidence="3 4">
    <name type="scientific">Berkelbacteria bacterium GW2011_GWA2_38_9</name>
    <dbReference type="NCBI Taxonomy" id="1618334"/>
    <lineage>
        <taxon>Bacteria</taxon>
        <taxon>Candidatus Berkelbacteria</taxon>
    </lineage>
</organism>
<gene>
    <name evidence="3" type="ORF">UT11_C0071G0015</name>
</gene>
<accession>A0A0G0PAW7</accession>
<keyword evidence="2" id="KW-0472">Membrane</keyword>
<sequence>METIDQEKNTSGILSNPNNNNDQSSNNLAGWLLLIFEVVILGLGLYFSSGYDFIGIIILFPAVIISTVLFI</sequence>
<keyword evidence="2" id="KW-0812">Transmembrane</keyword>
<dbReference type="EMBL" id="LBVO01000071">
    <property type="protein sequence ID" value="KKQ86441.1"/>
    <property type="molecule type" value="Genomic_DNA"/>
</dbReference>
<evidence type="ECO:0000256" key="1">
    <source>
        <dbReference type="SAM" id="MobiDB-lite"/>
    </source>
</evidence>
<dbReference type="Proteomes" id="UP000033934">
    <property type="component" value="Unassembled WGS sequence"/>
</dbReference>
<feature type="transmembrane region" description="Helical" evidence="2">
    <location>
        <begin position="28"/>
        <end position="47"/>
    </location>
</feature>
<evidence type="ECO:0000313" key="4">
    <source>
        <dbReference type="Proteomes" id="UP000033934"/>
    </source>
</evidence>
<comment type="caution">
    <text evidence="3">The sequence shown here is derived from an EMBL/GenBank/DDBJ whole genome shotgun (WGS) entry which is preliminary data.</text>
</comment>